<feature type="transmembrane region" description="Helical" evidence="2">
    <location>
        <begin position="299"/>
        <end position="319"/>
    </location>
</feature>
<keyword evidence="2" id="KW-1133">Transmembrane helix</keyword>
<dbReference type="Proteomes" id="UP000198928">
    <property type="component" value="Unassembled WGS sequence"/>
</dbReference>
<feature type="compositionally biased region" description="Gly residues" evidence="1">
    <location>
        <begin position="41"/>
        <end position="56"/>
    </location>
</feature>
<proteinExistence type="predicted"/>
<feature type="transmembrane region" description="Helical" evidence="2">
    <location>
        <begin position="142"/>
        <end position="164"/>
    </location>
</feature>
<feature type="transmembrane region" description="Helical" evidence="2">
    <location>
        <begin position="325"/>
        <end position="345"/>
    </location>
</feature>
<name>A0A1I3UJX6_9ACTN</name>
<dbReference type="EMBL" id="FOSG01000001">
    <property type="protein sequence ID" value="SFJ82047.1"/>
    <property type="molecule type" value="Genomic_DNA"/>
</dbReference>
<dbReference type="RefSeq" id="WP_245793357.1">
    <property type="nucleotide sequence ID" value="NZ_FOSG01000001.1"/>
</dbReference>
<feature type="compositionally biased region" description="Gly residues" evidence="1">
    <location>
        <begin position="19"/>
        <end position="31"/>
    </location>
</feature>
<sequence>MTDQQYPPGQPYGSRPGPYGHGQGYGHGPSGPTGPAYGGYDAYGGHGGQEAYGEYGGQDRYGRYQQHGQNQQYDQYGRHDQYAAPDQAPYGAPGVPAPPHHPGPGPLPPEQGATHTAAPTATAPAATAGSAAGAPRRTGSPIIAPGLTPAALTALLAVLLAATAQVSRPVSAVAVVLLQAVTAAGWFRLNGMWPARQGIALAFLAGVTADIALLALGTEHASAVVIGTLGAWVLFVLVLQLRNHSSPDERLYALTAGVTSTALTVLATGHLAAEPDAVTVGALAVAAAALARALPLPQAVSVVVSLSAAAGAGVAAGQFTTLGGSGAVLGLAAGVCALIGLRVASYDFPSRFVHMTAGVALPLTAAVPAVYLLGRALA</sequence>
<feature type="region of interest" description="Disordered" evidence="1">
    <location>
        <begin position="1"/>
        <end position="70"/>
    </location>
</feature>
<reference evidence="4" key="1">
    <citation type="submission" date="2016-10" db="EMBL/GenBank/DDBJ databases">
        <authorList>
            <person name="Varghese N."/>
            <person name="Submissions S."/>
        </authorList>
    </citation>
    <scope>NUCLEOTIDE SEQUENCE [LARGE SCALE GENOMIC DNA]</scope>
    <source>
        <strain evidence="4">PL19</strain>
    </source>
</reference>
<feature type="transmembrane region" description="Helical" evidence="2">
    <location>
        <begin position="199"/>
        <end position="216"/>
    </location>
</feature>
<organism evidence="3 4">
    <name type="scientific">Streptomyces pini</name>
    <dbReference type="NCBI Taxonomy" id="1520580"/>
    <lineage>
        <taxon>Bacteria</taxon>
        <taxon>Bacillati</taxon>
        <taxon>Actinomycetota</taxon>
        <taxon>Actinomycetes</taxon>
        <taxon>Kitasatosporales</taxon>
        <taxon>Streptomycetaceae</taxon>
        <taxon>Streptomyces</taxon>
    </lineage>
</organism>
<gene>
    <name evidence="3" type="ORF">SAMN05192584_101484</name>
</gene>
<feature type="compositionally biased region" description="Low complexity" evidence="1">
    <location>
        <begin position="110"/>
        <end position="135"/>
    </location>
</feature>
<evidence type="ECO:0000313" key="4">
    <source>
        <dbReference type="Proteomes" id="UP000198928"/>
    </source>
</evidence>
<feature type="transmembrane region" description="Helical" evidence="2">
    <location>
        <begin position="170"/>
        <end position="187"/>
    </location>
</feature>
<feature type="compositionally biased region" description="Pro residues" evidence="1">
    <location>
        <begin position="95"/>
        <end position="109"/>
    </location>
</feature>
<keyword evidence="2" id="KW-0472">Membrane</keyword>
<keyword evidence="4" id="KW-1185">Reference proteome</keyword>
<feature type="transmembrane region" description="Helical" evidence="2">
    <location>
        <begin position="222"/>
        <end position="239"/>
    </location>
</feature>
<evidence type="ECO:0000256" key="1">
    <source>
        <dbReference type="SAM" id="MobiDB-lite"/>
    </source>
</evidence>
<feature type="transmembrane region" description="Helical" evidence="2">
    <location>
        <begin position="251"/>
        <end position="271"/>
    </location>
</feature>
<accession>A0A1I3UJX6</accession>
<feature type="transmembrane region" description="Helical" evidence="2">
    <location>
        <begin position="352"/>
        <end position="373"/>
    </location>
</feature>
<evidence type="ECO:0000256" key="2">
    <source>
        <dbReference type="SAM" id="Phobius"/>
    </source>
</evidence>
<keyword evidence="2" id="KW-0812">Transmembrane</keyword>
<feature type="region of interest" description="Disordered" evidence="1">
    <location>
        <begin position="82"/>
        <end position="137"/>
    </location>
</feature>
<evidence type="ECO:0000313" key="3">
    <source>
        <dbReference type="EMBL" id="SFJ82047.1"/>
    </source>
</evidence>
<dbReference type="AlphaFoldDB" id="A0A1I3UJX6"/>
<protein>
    <submittedName>
        <fullName evidence="3">Uncharacterized protein</fullName>
    </submittedName>
</protein>